<name>A0A7W7M2H6_9ACTN</name>
<comment type="caution">
    <text evidence="2">The sequence shown here is derived from an EMBL/GenBank/DDBJ whole genome shotgun (WGS) entry which is preliminary data.</text>
</comment>
<accession>A0A7W7M2H6</accession>
<dbReference type="EMBL" id="JACHJI010000007">
    <property type="protein sequence ID" value="MBB4900457.1"/>
    <property type="molecule type" value="Genomic_DNA"/>
</dbReference>
<evidence type="ECO:0000313" key="2">
    <source>
        <dbReference type="EMBL" id="MBB4900457.1"/>
    </source>
</evidence>
<organism evidence="2 3">
    <name type="scientific">Streptomyces griseomycini</name>
    <dbReference type="NCBI Taxonomy" id="66895"/>
    <lineage>
        <taxon>Bacteria</taxon>
        <taxon>Bacillati</taxon>
        <taxon>Actinomycetota</taxon>
        <taxon>Actinomycetes</taxon>
        <taxon>Kitasatosporales</taxon>
        <taxon>Streptomycetaceae</taxon>
        <taxon>Streptomyces</taxon>
    </lineage>
</organism>
<sequence>MVRVLALAGATVTVRLTDGPRPGPAVAAALLPVAVLAHRLAPEDRAPFVAPDDERWAAAHGRWAVPLCAGSAVGAVRVAEPPGGAGRVRSPSGTSGPSRA</sequence>
<feature type="compositionally biased region" description="Polar residues" evidence="1">
    <location>
        <begin position="91"/>
        <end position="100"/>
    </location>
</feature>
<proteinExistence type="predicted"/>
<keyword evidence="3" id="KW-1185">Reference proteome</keyword>
<feature type="region of interest" description="Disordered" evidence="1">
    <location>
        <begin position="79"/>
        <end position="100"/>
    </location>
</feature>
<dbReference type="Proteomes" id="UP000579523">
    <property type="component" value="Unassembled WGS sequence"/>
</dbReference>
<dbReference type="AlphaFoldDB" id="A0A7W7M2H6"/>
<protein>
    <submittedName>
        <fullName evidence="2">Uncharacterized protein</fullName>
    </submittedName>
</protein>
<reference evidence="2 3" key="1">
    <citation type="submission" date="2020-08" db="EMBL/GenBank/DDBJ databases">
        <title>Genomic Encyclopedia of Type Strains, Phase III (KMG-III): the genomes of soil and plant-associated and newly described type strains.</title>
        <authorList>
            <person name="Whitman W."/>
        </authorList>
    </citation>
    <scope>NUCLEOTIDE SEQUENCE [LARGE SCALE GENOMIC DNA]</scope>
    <source>
        <strain evidence="2 3">CECT 3273</strain>
    </source>
</reference>
<evidence type="ECO:0000256" key="1">
    <source>
        <dbReference type="SAM" id="MobiDB-lite"/>
    </source>
</evidence>
<evidence type="ECO:0000313" key="3">
    <source>
        <dbReference type="Proteomes" id="UP000579523"/>
    </source>
</evidence>
<gene>
    <name evidence="2" type="ORF">FHS37_004519</name>
</gene>